<reference evidence="2 3" key="1">
    <citation type="submission" date="2020-08" db="EMBL/GenBank/DDBJ databases">
        <title>Genomic Encyclopedia of Type Strains, Phase IV (KMG-IV): sequencing the most valuable type-strain genomes for metagenomic binning, comparative biology and taxonomic classification.</title>
        <authorList>
            <person name="Goeker M."/>
        </authorList>
    </citation>
    <scope>NUCLEOTIDE SEQUENCE [LARGE SCALE GENOMIC DNA]</scope>
    <source>
        <strain evidence="2 3">DSM 105074</strain>
    </source>
</reference>
<feature type="chain" id="PRO_5032385337" description="Caspase family protein" evidence="1">
    <location>
        <begin position="22"/>
        <end position="397"/>
    </location>
</feature>
<organism evidence="2 3">
    <name type="scientific">Rhabdobacter roseus</name>
    <dbReference type="NCBI Taxonomy" id="1655419"/>
    <lineage>
        <taxon>Bacteria</taxon>
        <taxon>Pseudomonadati</taxon>
        <taxon>Bacteroidota</taxon>
        <taxon>Cytophagia</taxon>
        <taxon>Cytophagales</taxon>
        <taxon>Cytophagaceae</taxon>
        <taxon>Rhabdobacter</taxon>
    </lineage>
</organism>
<evidence type="ECO:0008006" key="4">
    <source>
        <dbReference type="Google" id="ProtNLM"/>
    </source>
</evidence>
<proteinExistence type="predicted"/>
<evidence type="ECO:0000313" key="3">
    <source>
        <dbReference type="Proteomes" id="UP000557307"/>
    </source>
</evidence>
<comment type="caution">
    <text evidence="2">The sequence shown here is derived from an EMBL/GenBank/DDBJ whole genome shotgun (WGS) entry which is preliminary data.</text>
</comment>
<protein>
    <recommendedName>
        <fullName evidence="4">Caspase family protein</fullName>
    </recommendedName>
</protein>
<evidence type="ECO:0000256" key="1">
    <source>
        <dbReference type="SAM" id="SignalP"/>
    </source>
</evidence>
<keyword evidence="1" id="KW-0732">Signal</keyword>
<gene>
    <name evidence="2" type="ORF">HNQ92_003398</name>
</gene>
<name>A0A840TNG9_9BACT</name>
<evidence type="ECO:0000313" key="2">
    <source>
        <dbReference type="EMBL" id="MBB5285241.1"/>
    </source>
</evidence>
<dbReference type="Proteomes" id="UP000557307">
    <property type="component" value="Unassembled WGS sequence"/>
</dbReference>
<dbReference type="RefSeq" id="WP_184175214.1">
    <property type="nucleotide sequence ID" value="NZ_JACHGF010000005.1"/>
</dbReference>
<accession>A0A840TNG9</accession>
<dbReference type="AlphaFoldDB" id="A0A840TNG9"/>
<feature type="signal peptide" evidence="1">
    <location>
        <begin position="1"/>
        <end position="21"/>
    </location>
</feature>
<keyword evidence="3" id="KW-1185">Reference proteome</keyword>
<sequence length="397" mass="44449">MRMKLIGCLLYLGTFISAVQAQTLHLILVSGKTNTPLDLNNKFDEENIGLIATTASQLLGYSLKPNYLSGSDFNAAAVSQQIQKLSTRPEDIILFYYTGLGYYPDKSDFPHLQLTDYQKAPLSLDRVGELLTGKNVRLSMALADCRDTIQEIPSRMGEPAKVNEDLRRIIMRKLFLGTCGHLTVASARRGQPVMAHLPEKGRGSDFTNNLYRSFGMLLRARFQDVHNISLENWLRQAESMTGFDAEDKKIQQPIWKLIPCTASRRSRLVAVPSYRHSLSALEIESQFKKILSAQTNEKERAELRATTGKAFQKNALVSLTRRQSVRPSELARSGTAAPVPVRLTIEAYLRQLGSSADRIQNLQVDVPSIKRTPDFQYITSITITEVWKQPPPAAAPK</sequence>
<dbReference type="EMBL" id="JACHGF010000005">
    <property type="protein sequence ID" value="MBB5285241.1"/>
    <property type="molecule type" value="Genomic_DNA"/>
</dbReference>